<evidence type="ECO:0000256" key="4">
    <source>
        <dbReference type="ARBA" id="ARBA00022692"/>
    </source>
</evidence>
<evidence type="ECO:0000259" key="14">
    <source>
        <dbReference type="Pfam" id="PF01299"/>
    </source>
</evidence>
<dbReference type="InterPro" id="IPR048528">
    <property type="entry name" value="Lamp2-like_luminal"/>
</dbReference>
<feature type="chain" id="PRO_5033035277" description="Derlin" evidence="13">
    <location>
        <begin position="20"/>
        <end position="472"/>
    </location>
</feature>
<evidence type="ECO:0000256" key="3">
    <source>
        <dbReference type="ARBA" id="ARBA00008917"/>
    </source>
</evidence>
<dbReference type="Proteomes" id="UP000663879">
    <property type="component" value="Unassembled WGS sequence"/>
</dbReference>
<comment type="subcellular location">
    <subcellularLocation>
        <location evidence="1 12">Endoplasmic reticulum membrane</location>
        <topology evidence="1 12">Multi-pass membrane protein</topology>
    </subcellularLocation>
    <subcellularLocation>
        <location evidence="2">Endosome membrane</location>
        <topology evidence="2">Single-pass type I membrane protein</topology>
    </subcellularLocation>
    <subcellularLocation>
        <location evidence="11">Membrane</location>
        <topology evidence="11">Single-pass type I membrane protein</topology>
    </subcellularLocation>
</comment>
<dbReference type="InterPro" id="IPR002000">
    <property type="entry name" value="Lysosome-assoc_membr_glycop"/>
</dbReference>
<keyword evidence="10" id="KW-0325">Glycoprotein</keyword>
<dbReference type="Pfam" id="PF21222">
    <property type="entry name" value="Lamp2_2nd"/>
    <property type="match status" value="1"/>
</dbReference>
<evidence type="ECO:0000256" key="7">
    <source>
        <dbReference type="ARBA" id="ARBA00022824"/>
    </source>
</evidence>
<protein>
    <recommendedName>
        <fullName evidence="12">Derlin</fullName>
    </recommendedName>
</protein>
<evidence type="ECO:0000256" key="1">
    <source>
        <dbReference type="ARBA" id="ARBA00004477"/>
    </source>
</evidence>
<keyword evidence="9 11" id="KW-0472">Membrane</keyword>
<feature type="transmembrane region" description="Helical" evidence="12">
    <location>
        <begin position="262"/>
        <end position="285"/>
    </location>
</feature>
<evidence type="ECO:0000256" key="5">
    <source>
        <dbReference type="ARBA" id="ARBA00022729"/>
    </source>
</evidence>
<sequence length="472" mass="54400">MIKSILNLILIISISAVIAEKTNNNQTIDDIFYFTVNHTNTKNPCLMARFSASFLISYSANINQTTTLQNVRVNLTKLEDFYGTCENTTNSLFIKFERDWTLSMTYTQDKNEYSLSNVKLSYFVDSRLFPNATEFGNQEAENNNLNEFNVNTGKSYKCYAGTNIPLGNNVTVEFKNYQAQAFIKNSDKTVTFDTAVECVGDIIGSNKLVPIVIGIVLTVLIVLVLVAYVVGRRRYRPTYQQMSSGGSDFKDWYNNIPQVTKYWFTGSVVVPLLCRFGILNPYYLILQASLFFQKFHFWRPLTALFFYPITPQSGFSYLINLYFLYSYSTLLETTTFDGRPADYLFMLIFNWIILTIIGFIASLPMLMDPMILSVMYVWCQLNRETIVSFWFGTRFKAMYLPWVLVGFNMIIRGGGFNDLIGIAVGHLYFFLMFRYPETNGMNLLKTPEVLFKYFPNRRNNVAGFGTTPRRNF</sequence>
<dbReference type="AlphaFoldDB" id="A0A813XCP4"/>
<feature type="transmembrane region" description="Helical" evidence="12">
    <location>
        <begin position="344"/>
        <end position="367"/>
    </location>
</feature>
<keyword evidence="8 12" id="KW-1133">Transmembrane helix</keyword>
<comment type="function">
    <text evidence="12">May be involved in the degradation of misfolded endoplasmic reticulum (ER) luminal proteins.</text>
</comment>
<keyword evidence="6" id="KW-0967">Endosome</keyword>
<evidence type="ECO:0000259" key="15">
    <source>
        <dbReference type="Pfam" id="PF21222"/>
    </source>
</evidence>
<evidence type="ECO:0000256" key="13">
    <source>
        <dbReference type="SAM" id="SignalP"/>
    </source>
</evidence>
<evidence type="ECO:0000256" key="9">
    <source>
        <dbReference type="ARBA" id="ARBA00023136"/>
    </source>
</evidence>
<dbReference type="Pfam" id="PF04511">
    <property type="entry name" value="DER1"/>
    <property type="match status" value="1"/>
</dbReference>
<dbReference type="PROSITE" id="PS51407">
    <property type="entry name" value="LAMP_3"/>
    <property type="match status" value="1"/>
</dbReference>
<evidence type="ECO:0000256" key="6">
    <source>
        <dbReference type="ARBA" id="ARBA00022753"/>
    </source>
</evidence>
<dbReference type="OrthoDB" id="19102at2759"/>
<dbReference type="SUPFAM" id="SSF144091">
    <property type="entry name" value="Rhomboid-like"/>
    <property type="match status" value="1"/>
</dbReference>
<comment type="caution">
    <text evidence="16">The sequence shown here is derived from an EMBL/GenBank/DDBJ whole genome shotgun (WGS) entry which is preliminary data.</text>
</comment>
<dbReference type="GO" id="GO:0005789">
    <property type="term" value="C:endoplasmic reticulum membrane"/>
    <property type="evidence" value="ECO:0007669"/>
    <property type="project" value="UniProtKB-SubCell"/>
</dbReference>
<keyword evidence="4 11" id="KW-0812">Transmembrane</keyword>
<comment type="similarity">
    <text evidence="11">Belongs to the LAMP family.</text>
</comment>
<evidence type="ECO:0000256" key="11">
    <source>
        <dbReference type="PROSITE-ProRule" id="PRU00740"/>
    </source>
</evidence>
<evidence type="ECO:0000313" key="16">
    <source>
        <dbReference type="EMBL" id="CAF0874108.1"/>
    </source>
</evidence>
<evidence type="ECO:0000256" key="8">
    <source>
        <dbReference type="ARBA" id="ARBA00022989"/>
    </source>
</evidence>
<comment type="caution">
    <text evidence="11">Lacks conserved residue(s) required for the propagation of feature annotation.</text>
</comment>
<feature type="domain" description="Lysosome-associated membrane glycoprotein 2-like luminal" evidence="14">
    <location>
        <begin position="37"/>
        <end position="182"/>
    </location>
</feature>
<feature type="signal peptide" evidence="13">
    <location>
        <begin position="1"/>
        <end position="19"/>
    </location>
</feature>
<name>A0A813XCP4_9BILA</name>
<dbReference type="InterPro" id="IPR035952">
    <property type="entry name" value="Rhomboid-like_sf"/>
</dbReference>
<evidence type="ECO:0000256" key="10">
    <source>
        <dbReference type="ARBA" id="ARBA00023180"/>
    </source>
</evidence>
<accession>A0A813XCP4</accession>
<dbReference type="PRINTS" id="PR00336">
    <property type="entry name" value="LYSASSOCTDMP"/>
</dbReference>
<evidence type="ECO:0000256" key="2">
    <source>
        <dbReference type="ARBA" id="ARBA00004530"/>
    </source>
</evidence>
<feature type="transmembrane region" description="Helical" evidence="12">
    <location>
        <begin position="208"/>
        <end position="230"/>
    </location>
</feature>
<feature type="domain" description="Lysosome-associated membrane glycoprotein 2-like transmembrane" evidence="15">
    <location>
        <begin position="209"/>
        <end position="240"/>
    </location>
</feature>
<dbReference type="Gene3D" id="2.40.160.110">
    <property type="match status" value="1"/>
</dbReference>
<dbReference type="GO" id="GO:0010008">
    <property type="term" value="C:endosome membrane"/>
    <property type="evidence" value="ECO:0007669"/>
    <property type="project" value="UniProtKB-SubCell"/>
</dbReference>
<dbReference type="GO" id="GO:0005764">
    <property type="term" value="C:lysosome"/>
    <property type="evidence" value="ECO:0007669"/>
    <property type="project" value="UniProtKB-ARBA"/>
</dbReference>
<comment type="similarity">
    <text evidence="3 12">Belongs to the derlin family.</text>
</comment>
<keyword evidence="17" id="KW-1185">Reference proteome</keyword>
<organism evidence="16 17">
    <name type="scientific">Brachionus calyciflorus</name>
    <dbReference type="NCBI Taxonomy" id="104777"/>
    <lineage>
        <taxon>Eukaryota</taxon>
        <taxon>Metazoa</taxon>
        <taxon>Spiralia</taxon>
        <taxon>Gnathifera</taxon>
        <taxon>Rotifera</taxon>
        <taxon>Eurotatoria</taxon>
        <taxon>Monogononta</taxon>
        <taxon>Pseudotrocha</taxon>
        <taxon>Ploima</taxon>
        <taxon>Brachionidae</taxon>
        <taxon>Brachionus</taxon>
    </lineage>
</organism>
<dbReference type="GO" id="GO:0006950">
    <property type="term" value="P:response to stress"/>
    <property type="evidence" value="ECO:0007669"/>
    <property type="project" value="UniProtKB-ARBA"/>
</dbReference>
<dbReference type="EMBL" id="CAJNOC010001553">
    <property type="protein sequence ID" value="CAF0874108.1"/>
    <property type="molecule type" value="Genomic_DNA"/>
</dbReference>
<feature type="transmembrane region" description="Helical" evidence="12">
    <location>
        <begin position="419"/>
        <end position="436"/>
    </location>
</feature>
<proteinExistence type="inferred from homology"/>
<dbReference type="InterPro" id="IPR007599">
    <property type="entry name" value="DER1"/>
</dbReference>
<dbReference type="PANTHER" id="PTHR11009">
    <property type="entry name" value="DER1-LIKE PROTEIN, DERLIN"/>
    <property type="match status" value="1"/>
</dbReference>
<gene>
    <name evidence="16" type="ORF">OXX778_LOCUS10079</name>
</gene>
<evidence type="ECO:0000313" key="17">
    <source>
        <dbReference type="Proteomes" id="UP000663879"/>
    </source>
</evidence>
<evidence type="ECO:0000256" key="12">
    <source>
        <dbReference type="RuleBase" id="RU363059"/>
    </source>
</evidence>
<dbReference type="Pfam" id="PF01299">
    <property type="entry name" value="Lamp2-like_luminal"/>
    <property type="match status" value="1"/>
</dbReference>
<keyword evidence="5 13" id="KW-0732">Signal</keyword>
<reference evidence="16" key="1">
    <citation type="submission" date="2021-02" db="EMBL/GenBank/DDBJ databases">
        <authorList>
            <person name="Nowell W R."/>
        </authorList>
    </citation>
    <scope>NUCLEOTIDE SEQUENCE</scope>
    <source>
        <strain evidence="16">Ploen Becks lab</strain>
    </source>
</reference>
<feature type="transmembrane region" description="Helical" evidence="12">
    <location>
        <begin position="305"/>
        <end position="324"/>
    </location>
</feature>
<dbReference type="InterPro" id="IPR048524">
    <property type="entry name" value="Lamp2-like_TM"/>
</dbReference>
<keyword evidence="7 12" id="KW-0256">Endoplasmic reticulum</keyword>